<dbReference type="EMBL" id="BART01000440">
    <property type="protein sequence ID" value="GAG72375.1"/>
    <property type="molecule type" value="Genomic_DNA"/>
</dbReference>
<sequence length="178" mass="20651">MIGKLKYIIFLLILGLIFNFFLVLNGCGIIKEQEKENEYLSEVVYIMGALADDSNFYKEVCSDVVSGDISLSGHKETTKKLIEEINSFYDQYLELDPTKKLEVAHDLLGKSMEHYLNSCEYLQKYVDTDDKADMAKYFKEATLEWDQGDIYLLKSNNELQSFLKSEGEKYQKFLDILK</sequence>
<keyword evidence="1" id="KW-0812">Transmembrane</keyword>
<dbReference type="AlphaFoldDB" id="X0ZRJ6"/>
<organism evidence="2">
    <name type="scientific">marine sediment metagenome</name>
    <dbReference type="NCBI Taxonomy" id="412755"/>
    <lineage>
        <taxon>unclassified sequences</taxon>
        <taxon>metagenomes</taxon>
        <taxon>ecological metagenomes</taxon>
    </lineage>
</organism>
<gene>
    <name evidence="2" type="ORF">S01H4_02119</name>
</gene>
<keyword evidence="1" id="KW-0472">Membrane</keyword>
<accession>X0ZRJ6</accession>
<name>X0ZRJ6_9ZZZZ</name>
<protein>
    <submittedName>
        <fullName evidence="2">Uncharacterized protein</fullName>
    </submittedName>
</protein>
<reference evidence="2" key="1">
    <citation type="journal article" date="2014" name="Front. Microbiol.">
        <title>High frequency of phylogenetically diverse reductive dehalogenase-homologous genes in deep subseafloor sedimentary metagenomes.</title>
        <authorList>
            <person name="Kawai M."/>
            <person name="Futagami T."/>
            <person name="Toyoda A."/>
            <person name="Takaki Y."/>
            <person name="Nishi S."/>
            <person name="Hori S."/>
            <person name="Arai W."/>
            <person name="Tsubouchi T."/>
            <person name="Morono Y."/>
            <person name="Uchiyama I."/>
            <person name="Ito T."/>
            <person name="Fujiyama A."/>
            <person name="Inagaki F."/>
            <person name="Takami H."/>
        </authorList>
    </citation>
    <scope>NUCLEOTIDE SEQUENCE</scope>
    <source>
        <strain evidence="2">Expedition CK06-06</strain>
    </source>
</reference>
<feature type="transmembrane region" description="Helical" evidence="1">
    <location>
        <begin position="7"/>
        <end position="24"/>
    </location>
</feature>
<proteinExistence type="predicted"/>
<evidence type="ECO:0000256" key="1">
    <source>
        <dbReference type="SAM" id="Phobius"/>
    </source>
</evidence>
<comment type="caution">
    <text evidence="2">The sequence shown here is derived from an EMBL/GenBank/DDBJ whole genome shotgun (WGS) entry which is preliminary data.</text>
</comment>
<evidence type="ECO:0000313" key="2">
    <source>
        <dbReference type="EMBL" id="GAG72375.1"/>
    </source>
</evidence>
<keyword evidence="1" id="KW-1133">Transmembrane helix</keyword>